<dbReference type="AlphaFoldDB" id="A0ABD2GLU6"/>
<name>A0ABD2GLU6_PAGBO</name>
<dbReference type="InterPro" id="IPR001073">
    <property type="entry name" value="C1q_dom"/>
</dbReference>
<keyword evidence="4" id="KW-0175">Coiled coil</keyword>
<keyword evidence="2" id="KW-0964">Secreted</keyword>
<reference evidence="7 8" key="2">
    <citation type="journal article" date="2024" name="G3 (Bethesda)">
        <title>The genome of the cryopelagic Antarctic bald notothen, Trematomus borchgrevinki.</title>
        <authorList>
            <person name="Rayamajhi N."/>
            <person name="Rivera-Colon A.G."/>
            <person name="Minhas B.F."/>
            <person name="Cheng C.C."/>
            <person name="Catchen J.M."/>
        </authorList>
    </citation>
    <scope>NUCLEOTIDE SEQUENCE [LARGE SCALE GENOMIC DNA]</scope>
    <source>
        <strain evidence="7">AGRC-2024</strain>
    </source>
</reference>
<dbReference type="Proteomes" id="UP001619887">
    <property type="component" value="Unassembled WGS sequence"/>
</dbReference>
<dbReference type="PRINTS" id="PR00007">
    <property type="entry name" value="COMPLEMNTC1Q"/>
</dbReference>
<sequence>MKTMVAALALCLLYLPVYQASSIDIDKKFEEMEARLTKTEKELMDHKQMTESQKNDDILRDLEAKLKDTEKQVEDLRAEVQAFHGQDVAFGASLGLDTHFGPFTAAITVTYKNVFTNIGSAYQPGTGIFTAPVKGVYYFSFSANHRSTKISGLYLMKNGKQMISMYNDSAGNSLETAANGMTLQLEVGDQVYMRLWANSWIYDNPNNYCTFIGFLLFSL</sequence>
<evidence type="ECO:0000259" key="6">
    <source>
        <dbReference type="PROSITE" id="PS50871"/>
    </source>
</evidence>
<keyword evidence="8" id="KW-1185">Reference proteome</keyword>
<comment type="subcellular location">
    <subcellularLocation>
        <location evidence="1">Secreted</location>
    </subcellularLocation>
</comment>
<gene>
    <name evidence="7" type="ORF">OYC64_017908</name>
</gene>
<dbReference type="PANTHER" id="PTHR22923:SF102">
    <property type="entry name" value="CEREBELLIN 13-RELATED"/>
    <property type="match status" value="1"/>
</dbReference>
<dbReference type="SMART" id="SM00110">
    <property type="entry name" value="C1Q"/>
    <property type="match status" value="1"/>
</dbReference>
<protein>
    <recommendedName>
        <fullName evidence="6">C1q domain-containing protein</fullName>
    </recommendedName>
</protein>
<dbReference type="Pfam" id="PF00386">
    <property type="entry name" value="C1q"/>
    <property type="match status" value="1"/>
</dbReference>
<proteinExistence type="predicted"/>
<dbReference type="InterPro" id="IPR050822">
    <property type="entry name" value="Cerebellin_Synaptic_Org"/>
</dbReference>
<evidence type="ECO:0000313" key="8">
    <source>
        <dbReference type="Proteomes" id="UP001619887"/>
    </source>
</evidence>
<feature type="signal peptide" evidence="5">
    <location>
        <begin position="1"/>
        <end position="22"/>
    </location>
</feature>
<dbReference type="SUPFAM" id="SSF49842">
    <property type="entry name" value="TNF-like"/>
    <property type="match status" value="1"/>
</dbReference>
<keyword evidence="3 5" id="KW-0732">Signal</keyword>
<feature type="coiled-coil region" evidence="4">
    <location>
        <begin position="29"/>
        <end position="86"/>
    </location>
</feature>
<dbReference type="GO" id="GO:0005576">
    <property type="term" value="C:extracellular region"/>
    <property type="evidence" value="ECO:0007669"/>
    <property type="project" value="UniProtKB-SubCell"/>
</dbReference>
<reference evidence="7 8" key="1">
    <citation type="journal article" date="2022" name="G3 (Bethesda)">
        <title>Evaluating Illumina-, Nanopore-, and PacBio-based genome assembly strategies with the bald notothen, Trematomus borchgrevinki.</title>
        <authorList>
            <person name="Rayamajhi N."/>
            <person name="Cheng C.C."/>
            <person name="Catchen J.M."/>
        </authorList>
    </citation>
    <scope>NUCLEOTIDE SEQUENCE [LARGE SCALE GENOMIC DNA]</scope>
    <source>
        <strain evidence="7">AGRC-2024</strain>
    </source>
</reference>
<evidence type="ECO:0000256" key="1">
    <source>
        <dbReference type="ARBA" id="ARBA00004613"/>
    </source>
</evidence>
<dbReference type="PROSITE" id="PS50871">
    <property type="entry name" value="C1Q"/>
    <property type="match status" value="1"/>
</dbReference>
<accession>A0ABD2GLU6</accession>
<dbReference type="EMBL" id="JBIYXZ010002077">
    <property type="protein sequence ID" value="KAL3055092.1"/>
    <property type="molecule type" value="Genomic_DNA"/>
</dbReference>
<feature type="domain" description="C1q" evidence="6">
    <location>
        <begin position="83"/>
        <end position="219"/>
    </location>
</feature>
<dbReference type="InterPro" id="IPR008983">
    <property type="entry name" value="Tumour_necrosis_fac-like_dom"/>
</dbReference>
<evidence type="ECO:0000256" key="5">
    <source>
        <dbReference type="SAM" id="SignalP"/>
    </source>
</evidence>
<dbReference type="PANTHER" id="PTHR22923">
    <property type="entry name" value="CEREBELLIN-RELATED"/>
    <property type="match status" value="1"/>
</dbReference>
<dbReference type="Gene3D" id="2.60.120.40">
    <property type="match status" value="1"/>
</dbReference>
<evidence type="ECO:0000256" key="3">
    <source>
        <dbReference type="ARBA" id="ARBA00022729"/>
    </source>
</evidence>
<evidence type="ECO:0000313" key="7">
    <source>
        <dbReference type="EMBL" id="KAL3055092.1"/>
    </source>
</evidence>
<feature type="chain" id="PRO_5044752020" description="C1q domain-containing protein" evidence="5">
    <location>
        <begin position="23"/>
        <end position="219"/>
    </location>
</feature>
<comment type="caution">
    <text evidence="7">The sequence shown here is derived from an EMBL/GenBank/DDBJ whole genome shotgun (WGS) entry which is preliminary data.</text>
</comment>
<organism evidence="7 8">
    <name type="scientific">Pagothenia borchgrevinki</name>
    <name type="common">Bald rockcod</name>
    <name type="synonym">Trematomus borchgrevinki</name>
    <dbReference type="NCBI Taxonomy" id="8213"/>
    <lineage>
        <taxon>Eukaryota</taxon>
        <taxon>Metazoa</taxon>
        <taxon>Chordata</taxon>
        <taxon>Craniata</taxon>
        <taxon>Vertebrata</taxon>
        <taxon>Euteleostomi</taxon>
        <taxon>Actinopterygii</taxon>
        <taxon>Neopterygii</taxon>
        <taxon>Teleostei</taxon>
        <taxon>Neoteleostei</taxon>
        <taxon>Acanthomorphata</taxon>
        <taxon>Eupercaria</taxon>
        <taxon>Perciformes</taxon>
        <taxon>Notothenioidei</taxon>
        <taxon>Nototheniidae</taxon>
        <taxon>Pagothenia</taxon>
    </lineage>
</organism>
<evidence type="ECO:0000256" key="4">
    <source>
        <dbReference type="SAM" id="Coils"/>
    </source>
</evidence>
<evidence type="ECO:0000256" key="2">
    <source>
        <dbReference type="ARBA" id="ARBA00022525"/>
    </source>
</evidence>